<comment type="caution">
    <text evidence="2">The sequence shown here is derived from an EMBL/GenBank/DDBJ whole genome shotgun (WGS) entry which is preliminary data.</text>
</comment>
<dbReference type="AlphaFoldDB" id="A0A178IGY5"/>
<keyword evidence="3" id="KW-1185">Reference proteome</keyword>
<accession>A0A178IGY5</accession>
<dbReference type="Proteomes" id="UP000078486">
    <property type="component" value="Unassembled WGS sequence"/>
</dbReference>
<dbReference type="RefSeq" id="WP_068771982.1">
    <property type="nucleotide sequence ID" value="NZ_CP109796.1"/>
</dbReference>
<feature type="chain" id="PRO_5008088848" evidence="1">
    <location>
        <begin position="24"/>
        <end position="158"/>
    </location>
</feature>
<protein>
    <submittedName>
        <fullName evidence="2">Uncharacterized protein</fullName>
    </submittedName>
</protein>
<evidence type="ECO:0000313" key="3">
    <source>
        <dbReference type="Proteomes" id="UP000078486"/>
    </source>
</evidence>
<evidence type="ECO:0000313" key="2">
    <source>
        <dbReference type="EMBL" id="OAM88286.1"/>
    </source>
</evidence>
<proteinExistence type="predicted"/>
<organism evidence="2 3">
    <name type="scientific">Termitidicoccus mucosus</name>
    <dbReference type="NCBI Taxonomy" id="1184151"/>
    <lineage>
        <taxon>Bacteria</taxon>
        <taxon>Pseudomonadati</taxon>
        <taxon>Verrucomicrobiota</taxon>
        <taxon>Opitutia</taxon>
        <taxon>Opitutales</taxon>
        <taxon>Opitutaceae</taxon>
        <taxon>Termitidicoccus</taxon>
    </lineage>
</organism>
<gene>
    <name evidence="2" type="ORF">AW736_19670</name>
</gene>
<keyword evidence="1" id="KW-0732">Signal</keyword>
<name>A0A178IGY5_9BACT</name>
<evidence type="ECO:0000256" key="1">
    <source>
        <dbReference type="SAM" id="SignalP"/>
    </source>
</evidence>
<feature type="signal peptide" evidence="1">
    <location>
        <begin position="1"/>
        <end position="23"/>
    </location>
</feature>
<dbReference type="EMBL" id="LRRQ01000138">
    <property type="protein sequence ID" value="OAM88286.1"/>
    <property type="molecule type" value="Genomic_DNA"/>
</dbReference>
<dbReference type="PROSITE" id="PS51257">
    <property type="entry name" value="PROKAR_LIPOPROTEIN"/>
    <property type="match status" value="1"/>
</dbReference>
<reference evidence="2 3" key="1">
    <citation type="submission" date="2016-01" db="EMBL/GenBank/DDBJ databases">
        <title>High potential of lignocellulose degradation of a new Verrucomicrobia species.</title>
        <authorList>
            <person name="Wang Y."/>
            <person name="Shi Y."/>
            <person name="Qiu Z."/>
            <person name="Liu S."/>
            <person name="Yang H."/>
        </authorList>
    </citation>
    <scope>NUCLEOTIDE SEQUENCE [LARGE SCALE GENOMIC DNA]</scope>
    <source>
        <strain evidence="2 3">TSB47</strain>
    </source>
</reference>
<dbReference type="Gene3D" id="1.20.120.20">
    <property type="entry name" value="Apolipoprotein"/>
    <property type="match status" value="1"/>
</dbReference>
<sequence length="158" mass="16501">MKMTINRFVFSLAAVVATGVAFAVSGCSKSEKKHAADDAEHVASRISEMAGDAWASVKDATFEQRSAFVAGVSKTADDFEATSKGWGAQLNTLSGDAKSGAQSALNDFNTAVADLRQKLKGADGATAETWASVKAGIQSAWTKAQEAYVRAKESFAGK</sequence>